<dbReference type="GO" id="GO:0005737">
    <property type="term" value="C:cytoplasm"/>
    <property type="evidence" value="ECO:0007669"/>
    <property type="project" value="UniProtKB-SubCell"/>
</dbReference>
<evidence type="ECO:0000256" key="2">
    <source>
        <dbReference type="ARBA" id="ARBA00006219"/>
    </source>
</evidence>
<comment type="function">
    <text evidence="7">Catalyzes the GTP-dependent phosphorylation of 5-hydroxy-L-lysine.</text>
</comment>
<dbReference type="GeneID" id="114455707"/>
<dbReference type="OrthoDB" id="9973935at2759"/>
<keyword evidence="12" id="KW-1185">Reference proteome</keyword>
<dbReference type="Pfam" id="PF01636">
    <property type="entry name" value="APH"/>
    <property type="match status" value="1"/>
</dbReference>
<evidence type="ECO:0000256" key="8">
    <source>
        <dbReference type="ARBA" id="ARBA00038873"/>
    </source>
</evidence>
<feature type="domain" description="Aminoglycoside phosphotransferase" evidence="10">
    <location>
        <begin position="36"/>
        <end position="266"/>
    </location>
</feature>
<name>A0A8C5I170_GOUWI</name>
<dbReference type="RefSeq" id="XP_028292888.1">
    <property type="nucleotide sequence ID" value="XM_028437087.1"/>
</dbReference>
<evidence type="ECO:0000256" key="3">
    <source>
        <dbReference type="ARBA" id="ARBA00022490"/>
    </source>
</evidence>
<dbReference type="Proteomes" id="UP000694680">
    <property type="component" value="Chromosome 21"/>
</dbReference>
<accession>A0A8C5I170</accession>
<dbReference type="InterPro" id="IPR011009">
    <property type="entry name" value="Kinase-like_dom_sf"/>
</dbReference>
<keyword evidence="3" id="KW-0963">Cytoplasm</keyword>
<evidence type="ECO:0000256" key="5">
    <source>
        <dbReference type="ARBA" id="ARBA00022777"/>
    </source>
</evidence>
<dbReference type="InterPro" id="IPR002575">
    <property type="entry name" value="Aminoglycoside_PTrfase"/>
</dbReference>
<protein>
    <recommendedName>
        <fullName evidence="9">Hydroxylysine kinase</fullName>
        <ecNumber evidence="8">2.7.1.81</ecNumber>
    </recommendedName>
</protein>
<sequence>MAAKHIKPNFSQSQASEMVTRLFSLTPTDMHSLPSYIDQNFFIATQEDGEYVLKIINSEDSENVALIDMQNYAMAYLHQKGLPTQTLRPTTGQKLMSLEENDCGSGCQKYVVRLLRYLPGTTISKAPMTPQLLYEAGRTAATMDTFFQEMKHPQLSVLERETFIWNLSNVCQLEEYLSVLNGDPLQEVVKSVIHQYKLTVEPKRSTFHKCIIHGDFSDINVLVELNNSSKISGILDFGHLYSGYYIYELAITIMYMMTEHPEPVEVGGSVLAGWESIIPLNQAEKDSLYVLVLSRFCQSVVMARHNVKLQPENAEYIMIASKRGVHILNHLWKLGKEHVEKVWFERAAQFSEDYKKKRQLDVEME</sequence>
<reference evidence="11" key="3">
    <citation type="submission" date="2025-09" db="UniProtKB">
        <authorList>
            <consortium name="Ensembl"/>
        </authorList>
    </citation>
    <scope>IDENTIFICATION</scope>
</reference>
<evidence type="ECO:0000256" key="7">
    <source>
        <dbReference type="ARBA" id="ARBA00037368"/>
    </source>
</evidence>
<reference evidence="11" key="2">
    <citation type="submission" date="2025-08" db="UniProtKB">
        <authorList>
            <consortium name="Ensembl"/>
        </authorList>
    </citation>
    <scope>IDENTIFICATION</scope>
</reference>
<comment type="subcellular location">
    <subcellularLocation>
        <location evidence="1">Cytoplasm</location>
    </subcellularLocation>
</comment>
<dbReference type="SUPFAM" id="SSF56112">
    <property type="entry name" value="Protein kinase-like (PK-like)"/>
    <property type="match status" value="1"/>
</dbReference>
<dbReference type="PANTHER" id="PTHR21064:SF1">
    <property type="entry name" value="HYDROXYLYSINE KINASE"/>
    <property type="match status" value="1"/>
</dbReference>
<organism evidence="11 12">
    <name type="scientific">Gouania willdenowi</name>
    <name type="common">Blunt-snouted clingfish</name>
    <name type="synonym">Lepadogaster willdenowi</name>
    <dbReference type="NCBI Taxonomy" id="441366"/>
    <lineage>
        <taxon>Eukaryota</taxon>
        <taxon>Metazoa</taxon>
        <taxon>Chordata</taxon>
        <taxon>Craniata</taxon>
        <taxon>Vertebrata</taxon>
        <taxon>Euteleostomi</taxon>
        <taxon>Actinopterygii</taxon>
        <taxon>Neopterygii</taxon>
        <taxon>Teleostei</taxon>
        <taxon>Neoteleostei</taxon>
        <taxon>Acanthomorphata</taxon>
        <taxon>Ovalentaria</taxon>
        <taxon>Blenniimorphae</taxon>
        <taxon>Blenniiformes</taxon>
        <taxon>Gobiesocoidei</taxon>
        <taxon>Gobiesocidae</taxon>
        <taxon>Gobiesocinae</taxon>
        <taxon>Gouania</taxon>
    </lineage>
</organism>
<evidence type="ECO:0000256" key="6">
    <source>
        <dbReference type="ARBA" id="ARBA00036820"/>
    </source>
</evidence>
<gene>
    <name evidence="11" type="primary">LOC114455707</name>
</gene>
<dbReference type="FunFam" id="3.90.1200.10:FF:000007">
    <property type="entry name" value="hydroxylysine kinase isoform X1"/>
    <property type="match status" value="1"/>
</dbReference>
<comment type="catalytic activity">
    <reaction evidence="6">
        <text>(5R)-5-hydroxy-L-lysine + GTP = (5R)-5-phosphooxy-L-lysine + GDP + H(+)</text>
        <dbReference type="Rhea" id="RHEA:19049"/>
        <dbReference type="ChEBI" id="CHEBI:15378"/>
        <dbReference type="ChEBI" id="CHEBI:37565"/>
        <dbReference type="ChEBI" id="CHEBI:57882"/>
        <dbReference type="ChEBI" id="CHEBI:58189"/>
        <dbReference type="ChEBI" id="CHEBI:58357"/>
        <dbReference type="EC" id="2.7.1.81"/>
    </reaction>
</comment>
<dbReference type="Gene3D" id="3.90.1200.10">
    <property type="match status" value="1"/>
</dbReference>
<evidence type="ECO:0000256" key="1">
    <source>
        <dbReference type="ARBA" id="ARBA00004496"/>
    </source>
</evidence>
<evidence type="ECO:0000256" key="9">
    <source>
        <dbReference type="ARBA" id="ARBA00040505"/>
    </source>
</evidence>
<comment type="similarity">
    <text evidence="2">Belongs to the aminoglycoside phosphotransferase family.</text>
</comment>
<dbReference type="InterPro" id="IPR050249">
    <property type="entry name" value="Pseudomonas-type_ThrB"/>
</dbReference>
<dbReference type="GO" id="GO:0047992">
    <property type="term" value="F:hydroxylysine kinase activity"/>
    <property type="evidence" value="ECO:0007669"/>
    <property type="project" value="UniProtKB-EC"/>
</dbReference>
<evidence type="ECO:0000259" key="10">
    <source>
        <dbReference type="Pfam" id="PF01636"/>
    </source>
</evidence>
<evidence type="ECO:0000313" key="12">
    <source>
        <dbReference type="Proteomes" id="UP000694680"/>
    </source>
</evidence>
<dbReference type="AlphaFoldDB" id="A0A8C5I170"/>
<dbReference type="PANTHER" id="PTHR21064">
    <property type="entry name" value="AMINOGLYCOSIDE PHOSPHOTRANSFERASE DOMAIN-CONTAINING PROTEIN-RELATED"/>
    <property type="match status" value="1"/>
</dbReference>
<evidence type="ECO:0000313" key="11">
    <source>
        <dbReference type="Ensembl" id="ENSGWIP00000053046.1"/>
    </source>
</evidence>
<dbReference type="Gene3D" id="3.30.200.20">
    <property type="entry name" value="Phosphorylase Kinase, domain 1"/>
    <property type="match status" value="1"/>
</dbReference>
<dbReference type="EC" id="2.7.1.81" evidence="8"/>
<dbReference type="Ensembl" id="ENSGWIT00000057218.1">
    <property type="protein sequence ID" value="ENSGWIP00000053046.1"/>
    <property type="gene ID" value="ENSGWIG00000025544.1"/>
</dbReference>
<keyword evidence="4" id="KW-0808">Transferase</keyword>
<keyword evidence="5" id="KW-0418">Kinase</keyword>
<proteinExistence type="inferred from homology"/>
<reference evidence="11" key="1">
    <citation type="submission" date="2020-06" db="EMBL/GenBank/DDBJ databases">
        <authorList>
            <consortium name="Wellcome Sanger Institute Data Sharing"/>
        </authorList>
    </citation>
    <scope>NUCLEOTIDE SEQUENCE [LARGE SCALE GENOMIC DNA]</scope>
</reference>
<evidence type="ECO:0000256" key="4">
    <source>
        <dbReference type="ARBA" id="ARBA00022679"/>
    </source>
</evidence>